<comment type="caution">
    <text evidence="10">The sequence shown here is derived from an EMBL/GenBank/DDBJ whole genome shotgun (WGS) entry which is preliminary data.</text>
</comment>
<dbReference type="EMBL" id="JBELOE010000259">
    <property type="protein sequence ID" value="MER2493344.1"/>
    <property type="molecule type" value="Genomic_DNA"/>
</dbReference>
<feature type="binding site" evidence="7">
    <location>
        <position position="112"/>
    </location>
    <ligand>
        <name>Zn(2+)</name>
        <dbReference type="ChEBI" id="CHEBI:29105"/>
    </ligand>
</feature>
<dbReference type="InterPro" id="IPR014729">
    <property type="entry name" value="Rossmann-like_a/b/a_fold"/>
</dbReference>
<dbReference type="InterPro" id="IPR000924">
    <property type="entry name" value="Glu/Gln-tRNA-synth"/>
</dbReference>
<evidence type="ECO:0000256" key="2">
    <source>
        <dbReference type="ARBA" id="ARBA00022723"/>
    </source>
</evidence>
<comment type="similarity">
    <text evidence="7">Belongs to the class-I aminoacyl-tRNA synthetase family. GluQ subfamily.</text>
</comment>
<organism evidence="10 11">
    <name type="scientific">Catenovulum sediminis</name>
    <dbReference type="NCBI Taxonomy" id="1740262"/>
    <lineage>
        <taxon>Bacteria</taxon>
        <taxon>Pseudomonadati</taxon>
        <taxon>Pseudomonadota</taxon>
        <taxon>Gammaproteobacteria</taxon>
        <taxon>Alteromonadales</taxon>
        <taxon>Alteromonadaceae</taxon>
        <taxon>Catenovulum</taxon>
    </lineage>
</organism>
<dbReference type="EC" id="6.1.1.-" evidence="7"/>
<keyword evidence="6 7" id="KW-0030">Aminoacyl-tRNA synthetase</keyword>
<dbReference type="PANTHER" id="PTHR43311:SF1">
    <property type="entry name" value="GLUTAMYL-Q TRNA(ASP) SYNTHETASE"/>
    <property type="match status" value="1"/>
</dbReference>
<protein>
    <recommendedName>
        <fullName evidence="7">Glutamyl-Q tRNA(Asp) synthetase</fullName>
        <shortName evidence="7">Glu-Q-RSs</shortName>
        <ecNumber evidence="7">6.1.1.-</ecNumber>
    </recommendedName>
</protein>
<dbReference type="SUPFAM" id="SSF52374">
    <property type="entry name" value="Nucleotidylyl transferase"/>
    <property type="match status" value="1"/>
</dbReference>
<evidence type="ECO:0000256" key="6">
    <source>
        <dbReference type="ARBA" id="ARBA00023146"/>
    </source>
</evidence>
<reference evidence="10 11" key="1">
    <citation type="submission" date="2024-06" db="EMBL/GenBank/DDBJ databases">
        <authorList>
            <person name="Chen R.Y."/>
        </authorList>
    </citation>
    <scope>NUCLEOTIDE SEQUENCE [LARGE SCALE GENOMIC DNA]</scope>
    <source>
        <strain evidence="10 11">D2</strain>
    </source>
</reference>
<dbReference type="InterPro" id="IPR022380">
    <property type="entry name" value="Glu-Q_tRNA(Asp)_Synthase"/>
</dbReference>
<dbReference type="RefSeq" id="WP_143872874.1">
    <property type="nucleotide sequence ID" value="NZ_CP041660.1"/>
</dbReference>
<accession>A0ABV1RKA4</accession>
<evidence type="ECO:0000256" key="5">
    <source>
        <dbReference type="ARBA" id="ARBA00022840"/>
    </source>
</evidence>
<feature type="short sequence motif" description="'HIGH' region" evidence="7">
    <location>
        <begin position="9"/>
        <end position="19"/>
    </location>
</feature>
<dbReference type="InterPro" id="IPR049940">
    <property type="entry name" value="GluQ/Sye"/>
</dbReference>
<evidence type="ECO:0000256" key="1">
    <source>
        <dbReference type="ARBA" id="ARBA00022598"/>
    </source>
</evidence>
<feature type="binding site" evidence="7">
    <location>
        <position position="100"/>
    </location>
    <ligand>
        <name>Zn(2+)</name>
        <dbReference type="ChEBI" id="CHEBI:29105"/>
    </ligand>
</feature>
<feature type="short sequence motif" description="'KMSKS' region" evidence="7">
    <location>
        <begin position="226"/>
        <end position="230"/>
    </location>
</feature>
<dbReference type="Gene3D" id="3.40.50.620">
    <property type="entry name" value="HUPs"/>
    <property type="match status" value="1"/>
</dbReference>
<evidence type="ECO:0000256" key="4">
    <source>
        <dbReference type="ARBA" id="ARBA00022833"/>
    </source>
</evidence>
<name>A0ABV1RKA4_9ALTE</name>
<evidence type="ECO:0000259" key="9">
    <source>
        <dbReference type="Pfam" id="PF00749"/>
    </source>
</evidence>
<keyword evidence="4 7" id="KW-0862">Zinc</keyword>
<keyword evidence="5 7" id="KW-0067">ATP-binding</keyword>
<dbReference type="NCBIfam" id="TIGR03838">
    <property type="entry name" value="queuosine_YadB"/>
    <property type="match status" value="1"/>
</dbReference>
<keyword evidence="3 7" id="KW-0547">Nucleotide-binding</keyword>
<feature type="binding site" evidence="7">
    <location>
        <position position="229"/>
    </location>
    <ligand>
        <name>ATP</name>
        <dbReference type="ChEBI" id="CHEBI:30616"/>
    </ligand>
</feature>
<feature type="binding site" evidence="7">
    <location>
        <position position="169"/>
    </location>
    <ligand>
        <name>L-glutamate</name>
        <dbReference type="ChEBI" id="CHEBI:29985"/>
    </ligand>
</feature>
<keyword evidence="2 7" id="KW-0479">Metal-binding</keyword>
<evidence type="ECO:0000256" key="7">
    <source>
        <dbReference type="HAMAP-Rule" id="MF_01428"/>
    </source>
</evidence>
<evidence type="ECO:0000256" key="3">
    <source>
        <dbReference type="ARBA" id="ARBA00022741"/>
    </source>
</evidence>
<evidence type="ECO:0000256" key="8">
    <source>
        <dbReference type="RuleBase" id="RU363037"/>
    </source>
</evidence>
<keyword evidence="1 7" id="KW-0436">Ligase</keyword>
<dbReference type="Proteomes" id="UP001467690">
    <property type="component" value="Unassembled WGS sequence"/>
</dbReference>
<gene>
    <name evidence="10" type="primary">gluQRS</name>
    <name evidence="7" type="synonym">gluQ</name>
    <name evidence="10" type="ORF">ABS311_15800</name>
</gene>
<keyword evidence="8" id="KW-0648">Protein biosynthesis</keyword>
<dbReference type="Pfam" id="PF00749">
    <property type="entry name" value="tRNA-synt_1c"/>
    <property type="match status" value="1"/>
</dbReference>
<comment type="cofactor">
    <cofactor evidence="7">
        <name>Zn(2+)</name>
        <dbReference type="ChEBI" id="CHEBI:29105"/>
    </cofactor>
    <text evidence="7">Binds 1 zinc ion per subunit.</text>
</comment>
<feature type="binding site" evidence="7">
    <location>
        <position position="116"/>
    </location>
    <ligand>
        <name>Zn(2+)</name>
        <dbReference type="ChEBI" id="CHEBI:29105"/>
    </ligand>
</feature>
<feature type="binding site" evidence="7">
    <location>
        <position position="42"/>
    </location>
    <ligand>
        <name>L-glutamate</name>
        <dbReference type="ChEBI" id="CHEBI:29985"/>
    </ligand>
</feature>
<proteinExistence type="inferred from homology"/>
<keyword evidence="11" id="KW-1185">Reference proteome</keyword>
<feature type="binding site" evidence="7">
    <location>
        <position position="187"/>
    </location>
    <ligand>
        <name>L-glutamate</name>
        <dbReference type="ChEBI" id="CHEBI:29985"/>
    </ligand>
</feature>
<feature type="domain" description="Glutamyl/glutaminyl-tRNA synthetase class Ib catalytic" evidence="9">
    <location>
        <begin position="6"/>
        <end position="243"/>
    </location>
</feature>
<sequence length="283" mass="32039">MNYIGRFAPSPSGLLHFGSLTAAIASYLDAKHHQGKWLIRIEDIDPPREMPGASEAILKQLENFALLPDEAPVYQSHRLQVYQQQIDNWLKSGNAYPCNCTRKRLKTLKHIYNGACKNAQLPTEGNAIRFCNTTSKVDFNDRIIGHVSLKRDHAEQDFIIKRKDGLIAYQLAVVLDDIAQNITHIVRGADLLDTTIWQQALYKALNAKYSPQYAHLPLAYAADGRKLSKQNGAKAISAEQNKQLTFHALQHLQQSPPDKLANWDVKAQLQWAIEHWDLTKIAR</sequence>
<dbReference type="PRINTS" id="PR00987">
    <property type="entry name" value="TRNASYNTHGLU"/>
</dbReference>
<comment type="function">
    <text evidence="7">Catalyzes the tRNA-independent activation of glutamate in presence of ATP and the subsequent transfer of glutamate onto a tRNA(Asp). Glutamate is transferred on the 2-amino-5-(4,5-dihydroxy-2-cyclopenten-1-yl) moiety of the queuosine in the wobble position of the QUC anticodon.</text>
</comment>
<dbReference type="PANTHER" id="PTHR43311">
    <property type="entry name" value="GLUTAMATE--TRNA LIGASE"/>
    <property type="match status" value="1"/>
</dbReference>
<dbReference type="NCBIfam" id="NF004314">
    <property type="entry name" value="PRK05710.1-3"/>
    <property type="match status" value="1"/>
</dbReference>
<evidence type="ECO:0000313" key="11">
    <source>
        <dbReference type="Proteomes" id="UP001467690"/>
    </source>
</evidence>
<dbReference type="InterPro" id="IPR020058">
    <property type="entry name" value="Glu/Gln-tRNA-synth_Ib_cat-dom"/>
</dbReference>
<feature type="binding site" evidence="7">
    <location>
        <begin position="6"/>
        <end position="10"/>
    </location>
    <ligand>
        <name>L-glutamate</name>
        <dbReference type="ChEBI" id="CHEBI:29985"/>
    </ligand>
</feature>
<dbReference type="GO" id="GO:0016874">
    <property type="term" value="F:ligase activity"/>
    <property type="evidence" value="ECO:0007669"/>
    <property type="project" value="UniProtKB-KW"/>
</dbReference>
<evidence type="ECO:0000313" key="10">
    <source>
        <dbReference type="EMBL" id="MER2493344.1"/>
    </source>
</evidence>
<feature type="binding site" evidence="7">
    <location>
        <position position="98"/>
    </location>
    <ligand>
        <name>Zn(2+)</name>
        <dbReference type="ChEBI" id="CHEBI:29105"/>
    </ligand>
</feature>
<dbReference type="HAMAP" id="MF_01428">
    <property type="entry name" value="Glu_Q_tRNA_synth"/>
    <property type="match status" value="1"/>
</dbReference>